<sequence>MHHDIIRAFMAKFDLLKCRIQQGNRASFRNLDSALAHSNLDSELEKQIITHLSDLKAEFINYFPDIDDKHEAWKFIRNPFLSEVAGVAD</sequence>
<dbReference type="AlphaFoldDB" id="A0AAE1KQ51"/>
<proteinExistence type="predicted"/>
<evidence type="ECO:0000313" key="1">
    <source>
        <dbReference type="EMBL" id="KAK3880449.1"/>
    </source>
</evidence>
<comment type="caution">
    <text evidence="1">The sequence shown here is derived from an EMBL/GenBank/DDBJ whole genome shotgun (WGS) entry which is preliminary data.</text>
</comment>
<name>A0AAE1KQ51_PETCI</name>
<accession>A0AAE1KQ51</accession>
<evidence type="ECO:0000313" key="2">
    <source>
        <dbReference type="Proteomes" id="UP001286313"/>
    </source>
</evidence>
<gene>
    <name evidence="1" type="ORF">Pcinc_015051</name>
</gene>
<reference evidence="1" key="1">
    <citation type="submission" date="2023-10" db="EMBL/GenBank/DDBJ databases">
        <title>Genome assemblies of two species of porcelain crab, Petrolisthes cinctipes and Petrolisthes manimaculis (Anomura: Porcellanidae).</title>
        <authorList>
            <person name="Angst P."/>
        </authorList>
    </citation>
    <scope>NUCLEOTIDE SEQUENCE</scope>
    <source>
        <strain evidence="1">PB745_01</strain>
        <tissue evidence="1">Gill</tissue>
    </source>
</reference>
<dbReference type="Proteomes" id="UP001286313">
    <property type="component" value="Unassembled WGS sequence"/>
</dbReference>
<protein>
    <submittedName>
        <fullName evidence="1">Uncharacterized protein</fullName>
    </submittedName>
</protein>
<dbReference type="EMBL" id="JAWQEG010001323">
    <property type="protein sequence ID" value="KAK3880449.1"/>
    <property type="molecule type" value="Genomic_DNA"/>
</dbReference>
<organism evidence="1 2">
    <name type="scientific">Petrolisthes cinctipes</name>
    <name type="common">Flat porcelain crab</name>
    <dbReference type="NCBI Taxonomy" id="88211"/>
    <lineage>
        <taxon>Eukaryota</taxon>
        <taxon>Metazoa</taxon>
        <taxon>Ecdysozoa</taxon>
        <taxon>Arthropoda</taxon>
        <taxon>Crustacea</taxon>
        <taxon>Multicrustacea</taxon>
        <taxon>Malacostraca</taxon>
        <taxon>Eumalacostraca</taxon>
        <taxon>Eucarida</taxon>
        <taxon>Decapoda</taxon>
        <taxon>Pleocyemata</taxon>
        <taxon>Anomura</taxon>
        <taxon>Galatheoidea</taxon>
        <taxon>Porcellanidae</taxon>
        <taxon>Petrolisthes</taxon>
    </lineage>
</organism>
<keyword evidence="2" id="KW-1185">Reference proteome</keyword>